<organism evidence="2 3">
    <name type="scientific">Colletotrichum costaricense</name>
    <dbReference type="NCBI Taxonomy" id="1209916"/>
    <lineage>
        <taxon>Eukaryota</taxon>
        <taxon>Fungi</taxon>
        <taxon>Dikarya</taxon>
        <taxon>Ascomycota</taxon>
        <taxon>Pezizomycotina</taxon>
        <taxon>Sordariomycetes</taxon>
        <taxon>Hypocreomycetidae</taxon>
        <taxon>Glomerellales</taxon>
        <taxon>Glomerellaceae</taxon>
        <taxon>Colletotrichum</taxon>
        <taxon>Colletotrichum acutatum species complex</taxon>
    </lineage>
</organism>
<keyword evidence="1" id="KW-1133">Transmembrane helix</keyword>
<evidence type="ECO:0000313" key="3">
    <source>
        <dbReference type="Proteomes" id="UP001240678"/>
    </source>
</evidence>
<comment type="caution">
    <text evidence="2">The sequence shown here is derived from an EMBL/GenBank/DDBJ whole genome shotgun (WGS) entry which is preliminary data.</text>
</comment>
<evidence type="ECO:0000256" key="1">
    <source>
        <dbReference type="SAM" id="Phobius"/>
    </source>
</evidence>
<dbReference type="GeneID" id="85343341"/>
<gene>
    <name evidence="2" type="ORF">CCOS01_11641</name>
</gene>
<keyword evidence="1" id="KW-0812">Transmembrane</keyword>
<dbReference type="RefSeq" id="XP_060309625.1">
    <property type="nucleotide sequence ID" value="XM_060459794.1"/>
</dbReference>
<accession>A0AAJ0DXD0</accession>
<keyword evidence="3" id="KW-1185">Reference proteome</keyword>
<sequence>MAVHHFLQAYPRREEIHSEAWNFEFLTRYIRIKRSTLTILLVAIVLFGYDVVVDTALTGSWTSFRQCGGRRKSSRDHEVSEWRKGVTVAGLKDIGMLVKVSCHVDHVPWLRRAS</sequence>
<name>A0AAJ0DXD0_9PEZI</name>
<dbReference type="Proteomes" id="UP001240678">
    <property type="component" value="Unassembled WGS sequence"/>
</dbReference>
<keyword evidence="1" id="KW-0472">Membrane</keyword>
<protein>
    <submittedName>
        <fullName evidence="2">Uncharacterized protein</fullName>
    </submittedName>
</protein>
<dbReference type="EMBL" id="MOOE01000013">
    <property type="protein sequence ID" value="KAK1518821.1"/>
    <property type="molecule type" value="Genomic_DNA"/>
</dbReference>
<feature type="transmembrane region" description="Helical" evidence="1">
    <location>
        <begin position="37"/>
        <end position="61"/>
    </location>
</feature>
<dbReference type="AlphaFoldDB" id="A0AAJ0DXD0"/>
<proteinExistence type="predicted"/>
<reference evidence="2 3" key="1">
    <citation type="submission" date="2016-10" db="EMBL/GenBank/DDBJ databases">
        <title>The genome sequence of Colletotrichum fioriniae PJ7.</title>
        <authorList>
            <person name="Baroncelli R."/>
        </authorList>
    </citation>
    <scope>NUCLEOTIDE SEQUENCE [LARGE SCALE GENOMIC DNA]</scope>
    <source>
        <strain evidence="2 3">IMI 309622</strain>
    </source>
</reference>
<evidence type="ECO:0000313" key="2">
    <source>
        <dbReference type="EMBL" id="KAK1518821.1"/>
    </source>
</evidence>